<dbReference type="EMBL" id="JAACJL010000018">
    <property type="protein sequence ID" value="KAF4618336.1"/>
    <property type="molecule type" value="Genomic_DNA"/>
</dbReference>
<feature type="transmembrane region" description="Helical" evidence="1">
    <location>
        <begin position="12"/>
        <end position="29"/>
    </location>
</feature>
<comment type="caution">
    <text evidence="2">The sequence shown here is derived from an EMBL/GenBank/DDBJ whole genome shotgun (WGS) entry which is preliminary data.</text>
</comment>
<evidence type="ECO:0000313" key="3">
    <source>
        <dbReference type="Proteomes" id="UP000521872"/>
    </source>
</evidence>
<evidence type="ECO:0000313" key="2">
    <source>
        <dbReference type="EMBL" id="KAF4618336.1"/>
    </source>
</evidence>
<protein>
    <submittedName>
        <fullName evidence="2">Uncharacterized protein</fullName>
    </submittedName>
</protein>
<organism evidence="2 3">
    <name type="scientific">Agrocybe pediades</name>
    <dbReference type="NCBI Taxonomy" id="84607"/>
    <lineage>
        <taxon>Eukaryota</taxon>
        <taxon>Fungi</taxon>
        <taxon>Dikarya</taxon>
        <taxon>Basidiomycota</taxon>
        <taxon>Agaricomycotina</taxon>
        <taxon>Agaricomycetes</taxon>
        <taxon>Agaricomycetidae</taxon>
        <taxon>Agaricales</taxon>
        <taxon>Agaricineae</taxon>
        <taxon>Strophariaceae</taxon>
        <taxon>Agrocybe</taxon>
    </lineage>
</organism>
<sequence>MPEPDFPYLDTLRSAQLTAFTIIVFFFLPGPPPTFTNRQAFKLSRLTRSRFDDGERTKSINFNLHQLYGLGTKAAPTSDWPKALILTNINSSLNKSSNPSPSDVLILLACCRNRSYFTYTSFHELWIASASP</sequence>
<reference evidence="2 3" key="1">
    <citation type="submission" date="2019-12" db="EMBL/GenBank/DDBJ databases">
        <authorList>
            <person name="Floudas D."/>
            <person name="Bentzer J."/>
            <person name="Ahren D."/>
            <person name="Johansson T."/>
            <person name="Persson P."/>
            <person name="Tunlid A."/>
        </authorList>
    </citation>
    <scope>NUCLEOTIDE SEQUENCE [LARGE SCALE GENOMIC DNA]</scope>
    <source>
        <strain evidence="2 3">CBS 102.39</strain>
    </source>
</reference>
<name>A0A8H4QX24_9AGAR</name>
<proteinExistence type="predicted"/>
<keyword evidence="1" id="KW-0812">Transmembrane</keyword>
<keyword evidence="1" id="KW-0472">Membrane</keyword>
<dbReference type="AlphaFoldDB" id="A0A8H4QX24"/>
<dbReference type="Proteomes" id="UP000521872">
    <property type="component" value="Unassembled WGS sequence"/>
</dbReference>
<evidence type="ECO:0000256" key="1">
    <source>
        <dbReference type="SAM" id="Phobius"/>
    </source>
</evidence>
<gene>
    <name evidence="2" type="ORF">D9613_011589</name>
</gene>
<keyword evidence="1" id="KW-1133">Transmembrane helix</keyword>
<keyword evidence="3" id="KW-1185">Reference proteome</keyword>
<accession>A0A8H4QX24</accession>